<keyword evidence="2" id="KW-0812">Transmembrane</keyword>
<keyword evidence="2" id="KW-1133">Transmembrane helix</keyword>
<evidence type="ECO:0000256" key="2">
    <source>
        <dbReference type="SAM" id="Phobius"/>
    </source>
</evidence>
<protein>
    <submittedName>
        <fullName evidence="3">Uncharacterized protein</fullName>
    </submittedName>
</protein>
<accession>A0A2S5AAP2</accession>
<gene>
    <name evidence="3" type="ORF">C3L50_10840</name>
</gene>
<reference evidence="3 4" key="1">
    <citation type="submission" date="2018-01" db="EMBL/GenBank/DDBJ databases">
        <authorList>
            <person name="Gaut B.S."/>
            <person name="Morton B.R."/>
            <person name="Clegg M.T."/>
            <person name="Duvall M.R."/>
        </authorList>
    </citation>
    <scope>NUCLEOTIDE SEQUENCE [LARGE SCALE GENOMIC DNA]</scope>
    <source>
        <strain evidence="3 4">HR-AY</strain>
    </source>
</reference>
<sequence length="125" mass="14501">MHVILIILPLLFQIIFGRKAIGGDIKWSFGTICLISFLGQILFTILAFNLIVYYLEKNNNTCGMPLVGLVMFSLLFTLILLITIIIQYRIKKSYGDEDEIEDEDEDENDKIDEEQDDEDEEYEIN</sequence>
<proteinExistence type="predicted"/>
<name>A0A2S5AAP2_9FLAO</name>
<dbReference type="EMBL" id="PQVG01000005">
    <property type="protein sequence ID" value="POY39648.1"/>
    <property type="molecule type" value="Genomic_DNA"/>
</dbReference>
<feature type="transmembrane region" description="Helical" evidence="2">
    <location>
        <begin position="27"/>
        <end position="54"/>
    </location>
</feature>
<feature type="compositionally biased region" description="Acidic residues" evidence="1">
    <location>
        <begin position="96"/>
        <end position="125"/>
    </location>
</feature>
<dbReference type="Proteomes" id="UP000237310">
    <property type="component" value="Unassembled WGS sequence"/>
</dbReference>
<dbReference type="AlphaFoldDB" id="A0A2S5AAP2"/>
<comment type="caution">
    <text evidence="3">The sequence shown here is derived from an EMBL/GenBank/DDBJ whole genome shotgun (WGS) entry which is preliminary data.</text>
</comment>
<feature type="transmembrane region" description="Helical" evidence="2">
    <location>
        <begin position="66"/>
        <end position="88"/>
    </location>
</feature>
<evidence type="ECO:0000256" key="1">
    <source>
        <dbReference type="SAM" id="MobiDB-lite"/>
    </source>
</evidence>
<keyword evidence="2" id="KW-0472">Membrane</keyword>
<evidence type="ECO:0000313" key="4">
    <source>
        <dbReference type="Proteomes" id="UP000237310"/>
    </source>
</evidence>
<dbReference type="RefSeq" id="WP_103806186.1">
    <property type="nucleotide sequence ID" value="NZ_PQVG01000005.1"/>
</dbReference>
<dbReference type="OrthoDB" id="1376582at2"/>
<feature type="region of interest" description="Disordered" evidence="1">
    <location>
        <begin position="95"/>
        <end position="125"/>
    </location>
</feature>
<organism evidence="3 4">
    <name type="scientific">Flavobacterium alvei</name>
    <dbReference type="NCBI Taxonomy" id="2080416"/>
    <lineage>
        <taxon>Bacteria</taxon>
        <taxon>Pseudomonadati</taxon>
        <taxon>Bacteroidota</taxon>
        <taxon>Flavobacteriia</taxon>
        <taxon>Flavobacteriales</taxon>
        <taxon>Flavobacteriaceae</taxon>
        <taxon>Flavobacterium</taxon>
    </lineage>
</organism>
<evidence type="ECO:0000313" key="3">
    <source>
        <dbReference type="EMBL" id="POY39648.1"/>
    </source>
</evidence>
<keyword evidence="4" id="KW-1185">Reference proteome</keyword>